<organism evidence="1 2">
    <name type="scientific">Enterococcus faecalis</name>
    <name type="common">Streptococcus faecalis</name>
    <dbReference type="NCBI Taxonomy" id="1351"/>
    <lineage>
        <taxon>Bacteria</taxon>
        <taxon>Bacillati</taxon>
        <taxon>Bacillota</taxon>
        <taxon>Bacilli</taxon>
        <taxon>Lactobacillales</taxon>
        <taxon>Enterococcaceae</taxon>
        <taxon>Enterococcus</taxon>
    </lineage>
</organism>
<reference evidence="1 2" key="1">
    <citation type="submission" date="2023-02" db="EMBL/GenBank/DDBJ databases">
        <title>Results of the 2020 Genomic Proficiency Test for the network of European Union Reference Laboratory for Antimicrobial Resistance assessing whole genome sequencing capacities.</title>
        <authorList>
            <person name="Hoffmann M."/>
            <person name="Luo Y."/>
            <person name="Sorensen L.H."/>
            <person name="Pedersen S.K."/>
            <person name="Hendriksen R.S."/>
        </authorList>
    </citation>
    <scope>NUCLEOTIDE SEQUENCE [LARGE SCALE GENOMIC DNA]</scope>
    <source>
        <strain evidence="1 2">GENOMIC22-006</strain>
    </source>
</reference>
<name>A0ABD7XGB5_ENTFL</name>
<dbReference type="RefSeq" id="WP_010775294.1">
    <property type="nucleotide sequence ID" value="NZ_CAXOHN010000016.1"/>
</dbReference>
<evidence type="ECO:0000313" key="1">
    <source>
        <dbReference type="EMBL" id="WEH23292.1"/>
    </source>
</evidence>
<evidence type="ECO:0000313" key="2">
    <source>
        <dbReference type="Proteomes" id="UP001221642"/>
    </source>
</evidence>
<gene>
    <name evidence="1" type="ORF">P0D81_04510</name>
</gene>
<proteinExistence type="predicted"/>
<sequence length="85" mass="9924">MFDTHNTQTQKLNFTAVSGNLIKSCQDSFFVRFHLRSEMSKRLLASNPLYEDKRAVVLQSMVVGDMEVLCEVIYRDDYEKMLNLN</sequence>
<dbReference type="Proteomes" id="UP001221642">
    <property type="component" value="Chromosome"/>
</dbReference>
<accession>A0ABD7XGB5</accession>
<protein>
    <submittedName>
        <fullName evidence="1">Uncharacterized protein</fullName>
    </submittedName>
</protein>
<dbReference type="AlphaFoldDB" id="A0ABD7XGB5"/>
<dbReference type="EMBL" id="CP119159">
    <property type="protein sequence ID" value="WEH23292.1"/>
    <property type="molecule type" value="Genomic_DNA"/>
</dbReference>